<protein>
    <submittedName>
        <fullName evidence="3">Ig-like domain-containing protein</fullName>
    </submittedName>
</protein>
<dbReference type="EMBL" id="JBGCUO010000001">
    <property type="protein sequence ID" value="MEY1661551.1"/>
    <property type="molecule type" value="Genomic_DNA"/>
</dbReference>
<feature type="domain" description="SbsA Ig-like" evidence="2">
    <location>
        <begin position="151"/>
        <end position="259"/>
    </location>
</feature>
<keyword evidence="1" id="KW-0732">Signal</keyword>
<organism evidence="3 4">
    <name type="scientific">Isoalcanivorax beigongshangi</name>
    <dbReference type="NCBI Taxonomy" id="3238810"/>
    <lineage>
        <taxon>Bacteria</taxon>
        <taxon>Pseudomonadati</taxon>
        <taxon>Pseudomonadota</taxon>
        <taxon>Gammaproteobacteria</taxon>
        <taxon>Oceanospirillales</taxon>
        <taxon>Alcanivoracaceae</taxon>
        <taxon>Isoalcanivorax</taxon>
    </lineage>
</organism>
<evidence type="ECO:0000259" key="2">
    <source>
        <dbReference type="Pfam" id="PF13205"/>
    </source>
</evidence>
<reference evidence="3 4" key="1">
    <citation type="submission" date="2024-07" db="EMBL/GenBank/DDBJ databases">
        <authorList>
            <person name="Ren Q."/>
        </authorList>
    </citation>
    <scope>NUCLEOTIDE SEQUENCE [LARGE SCALE GENOMIC DNA]</scope>
    <source>
        <strain evidence="3 4">REN37</strain>
    </source>
</reference>
<dbReference type="PROSITE" id="PS51257">
    <property type="entry name" value="PROKAR_LIPOPROTEIN"/>
    <property type="match status" value="1"/>
</dbReference>
<dbReference type="Gene3D" id="2.60.40.1220">
    <property type="match status" value="1"/>
</dbReference>
<sequence length="1189" mass="127177">MKRLLLAACIASLAACGGGKDDVKSGYEQIIREQGQSLVYAFPGHQQIEVPTPAPVALRFTSAIKDPQSAAASITITDAQGQSVAFSFEAVDGDQGLLLTPDDGLAPLTQYTVKVPALALVDGNAKARTLTFTTRGLHEGPASQVSAANFEVKRLFPDGTNLPVADMSSLRLQLSQPIDRSTVKYGNAADSTINLTDANGALVPASVLVGDGYLTIDPTDDMTPGQTYTLTISPDLKSRSGNSLAANSGMGSNLWRWSFQPIDTRPTPGAERARMVQLIDDKMMNSPLTGKQINQVPMYSVLLGLEGTQHAATPQAHGYLAAELAHLPSHPDVTPLTIKRGSLIETDSMTVHIGGEVPAGFDSGTVRMEFLSDATGYLIDNPFSSEPSSPKQLRLMMDMGISADVDKANGAVTQTIQHIELVGTAIVEDGMLTINAMGVVEPNVLGTERASALLSFYMQGLDDQNNAPTPPVDDRPLELVSWTMEDLSADGGPNKAHLAKPGDPIILNFNKPLDAASVSGSVSLERASSGGLTEEQIEYWVDGAALVINPKQILTYGKEGENVTYHLSIQNTLKDILGHPLQQPLGKTFSLPELVDNTAAEPLFPTILSTVPDERKKEHSPVVVSVYPGFPCALYEEFFSELSTPTNPPAQNLATALDFMKPALVRDLSAGKAGVCAGGHPGLEKSPSFGGPYDLEPMDDIIPVFDMPANRPILAYFSKDMDASSFVQGATFFVEEINDDETVIQQVSGTLTVEGRSLTFSPDKPWKENSLYRYRVLSSGWTLKPILSAAYGTHGLAADETSIDCGVNSVCDTYGRPLQTQPIGIPFIGKRNGNGTSTGGGQDYRIGSGQTEVDAGGPSLVQFFKGAKNSAAILQALRTQPISDLNGNFMAERSNSDTFSPEIFPGSGAMIPGEWMSAGLYEFVNQEYGPTEMINPQDNNEPLDPGGFLPPPNSAKVLSNHRNLELEQAFGLQYGESVGIFGVNNGCGYLIDPVTDDFIPMHCPEHKFTYLLSGIYAEVTDEVTSDGLKVLLYPSQVLSTAMDSSTLQQSQSTSSGGGMTIIAGSSGKQIMRMRYEPGMKPITAYISEQSGHAVLKAELDLYLDLPFIMSWGAQIPGNASDARSLPMKMEISGPISFLDDGRMLISQTNLGKTSIQVMIFGANPDPNGYLDLFIPKSGVNLQYVSEPIK</sequence>
<keyword evidence="4" id="KW-1185">Reference proteome</keyword>
<dbReference type="InterPro" id="IPR014755">
    <property type="entry name" value="Cu-Rt/internalin_Ig-like"/>
</dbReference>
<name>A0ABV4AFD7_9GAMM</name>
<comment type="caution">
    <text evidence="3">The sequence shown here is derived from an EMBL/GenBank/DDBJ whole genome shotgun (WGS) entry which is preliminary data.</text>
</comment>
<feature type="domain" description="SbsA Ig-like" evidence="2">
    <location>
        <begin position="38"/>
        <end position="134"/>
    </location>
</feature>
<feature type="domain" description="SbsA Ig-like" evidence="2">
    <location>
        <begin position="501"/>
        <end position="589"/>
    </location>
</feature>
<evidence type="ECO:0000313" key="4">
    <source>
        <dbReference type="Proteomes" id="UP001562065"/>
    </source>
</evidence>
<accession>A0ABV4AFD7</accession>
<evidence type="ECO:0000256" key="1">
    <source>
        <dbReference type="ARBA" id="ARBA00022729"/>
    </source>
</evidence>
<dbReference type="Gene3D" id="2.60.40.3710">
    <property type="match status" value="1"/>
</dbReference>
<dbReference type="InterPro" id="IPR032812">
    <property type="entry name" value="SbsA_Ig"/>
</dbReference>
<dbReference type="Pfam" id="PF13205">
    <property type="entry name" value="Big_5"/>
    <property type="match status" value="3"/>
</dbReference>
<dbReference type="Proteomes" id="UP001562065">
    <property type="component" value="Unassembled WGS sequence"/>
</dbReference>
<gene>
    <name evidence="3" type="ORF">AB5I84_05230</name>
</gene>
<proteinExistence type="predicted"/>
<evidence type="ECO:0000313" key="3">
    <source>
        <dbReference type="EMBL" id="MEY1661551.1"/>
    </source>
</evidence>
<dbReference type="RefSeq" id="WP_369454803.1">
    <property type="nucleotide sequence ID" value="NZ_JBGCUO010000001.1"/>
</dbReference>